<comment type="caution">
    <text evidence="9">The sequence shown here is derived from an EMBL/GenBank/DDBJ whole genome shotgun (WGS) entry which is preliminary data.</text>
</comment>
<dbReference type="Pfam" id="PF20684">
    <property type="entry name" value="Fung_rhodopsin"/>
    <property type="match status" value="1"/>
</dbReference>
<feature type="transmembrane region" description="Helical" evidence="7">
    <location>
        <begin position="50"/>
        <end position="71"/>
    </location>
</feature>
<dbReference type="InterPro" id="IPR049326">
    <property type="entry name" value="Rhodopsin_dom_fungi"/>
</dbReference>
<dbReference type="EMBL" id="ML996105">
    <property type="protein sequence ID" value="KAF2739210.1"/>
    <property type="molecule type" value="Genomic_DNA"/>
</dbReference>
<feature type="transmembrane region" description="Helical" evidence="7">
    <location>
        <begin position="215"/>
        <end position="238"/>
    </location>
</feature>
<reference evidence="9" key="1">
    <citation type="journal article" date="2020" name="Stud. Mycol.">
        <title>101 Dothideomycetes genomes: a test case for predicting lifestyles and emergence of pathogens.</title>
        <authorList>
            <person name="Haridas S."/>
            <person name="Albert R."/>
            <person name="Binder M."/>
            <person name="Bloem J."/>
            <person name="Labutti K."/>
            <person name="Salamov A."/>
            <person name="Andreopoulos B."/>
            <person name="Baker S."/>
            <person name="Barry K."/>
            <person name="Bills G."/>
            <person name="Bluhm B."/>
            <person name="Cannon C."/>
            <person name="Castanera R."/>
            <person name="Culley D."/>
            <person name="Daum C."/>
            <person name="Ezra D."/>
            <person name="Gonzalez J."/>
            <person name="Henrissat B."/>
            <person name="Kuo A."/>
            <person name="Liang C."/>
            <person name="Lipzen A."/>
            <person name="Lutzoni F."/>
            <person name="Magnuson J."/>
            <person name="Mondo S."/>
            <person name="Nolan M."/>
            <person name="Ohm R."/>
            <person name="Pangilinan J."/>
            <person name="Park H.-J."/>
            <person name="Ramirez L."/>
            <person name="Alfaro M."/>
            <person name="Sun H."/>
            <person name="Tritt A."/>
            <person name="Yoshinaga Y."/>
            <person name="Zwiers L.-H."/>
            <person name="Turgeon B."/>
            <person name="Goodwin S."/>
            <person name="Spatafora J."/>
            <person name="Crous P."/>
            <person name="Grigoriev I."/>
        </authorList>
    </citation>
    <scope>NUCLEOTIDE SEQUENCE</scope>
    <source>
        <strain evidence="9">CBS 125425</strain>
    </source>
</reference>
<dbReference type="OrthoDB" id="3903189at2759"/>
<dbReference type="GO" id="GO:0016020">
    <property type="term" value="C:membrane"/>
    <property type="evidence" value="ECO:0007669"/>
    <property type="project" value="UniProtKB-SubCell"/>
</dbReference>
<comment type="subcellular location">
    <subcellularLocation>
        <location evidence="1">Membrane</location>
        <topology evidence="1">Multi-pass membrane protein</topology>
    </subcellularLocation>
</comment>
<dbReference type="PANTHER" id="PTHR33048:SF149">
    <property type="entry name" value="UBID FAMILY DECARBOXYLASE"/>
    <property type="match status" value="1"/>
</dbReference>
<comment type="similarity">
    <text evidence="5">Belongs to the SAT4 family.</text>
</comment>
<feature type="transmembrane region" description="Helical" evidence="7">
    <location>
        <begin position="13"/>
        <end position="30"/>
    </location>
</feature>
<keyword evidence="4 7" id="KW-0472">Membrane</keyword>
<feature type="domain" description="Rhodopsin" evidence="8">
    <location>
        <begin position="31"/>
        <end position="272"/>
    </location>
</feature>
<keyword evidence="10" id="KW-1185">Reference proteome</keyword>
<evidence type="ECO:0000256" key="4">
    <source>
        <dbReference type="ARBA" id="ARBA00023136"/>
    </source>
</evidence>
<organism evidence="9 10">
    <name type="scientific">Polyplosphaeria fusca</name>
    <dbReference type="NCBI Taxonomy" id="682080"/>
    <lineage>
        <taxon>Eukaryota</taxon>
        <taxon>Fungi</taxon>
        <taxon>Dikarya</taxon>
        <taxon>Ascomycota</taxon>
        <taxon>Pezizomycotina</taxon>
        <taxon>Dothideomycetes</taxon>
        <taxon>Pleosporomycetidae</taxon>
        <taxon>Pleosporales</taxon>
        <taxon>Tetraplosphaeriaceae</taxon>
        <taxon>Polyplosphaeria</taxon>
    </lineage>
</organism>
<evidence type="ECO:0000313" key="10">
    <source>
        <dbReference type="Proteomes" id="UP000799444"/>
    </source>
</evidence>
<sequence>MTQVFDASFTRELAVQSWTMYGIGMFIIALRTYARFHRARSVRGLAPDDWIMMTAVPIFYTMLIVCLNLIASGGGSNLFPPELYDTFTPLQIQERIKGSKIVIVSEQGMLNVIWCLKACMLFMYARMTTGTKHLQLVKYLAIYVGVGWVAVEIAFFTACRPFSGYWGMPPPNPQCTTLENYAIVQALFNISSDLCMLAIPLPMVMSLKLPLKQKIVLGIVFSMGGFVIVAAILTKVYNLTNVYSTVYMSWYTREASVAVYVANLPGIWPLLREHIRFLRSHASYPSNSGLPRYGNLSSANPSANPTRPVPRASKIQKSVGGVTEDEIELSRPSFAKTNRSRSTNSESEERVVEEGSGWGKGFNLAVQVDKTIEVQRGSWDGAGRQVGKERFGWEVETQAPKVNIHGPDGEVIHK</sequence>
<keyword evidence="3 7" id="KW-1133">Transmembrane helix</keyword>
<evidence type="ECO:0000256" key="1">
    <source>
        <dbReference type="ARBA" id="ARBA00004141"/>
    </source>
</evidence>
<gene>
    <name evidence="9" type="ORF">EJ04DRAFT_484737</name>
</gene>
<evidence type="ECO:0000256" key="6">
    <source>
        <dbReference type="SAM" id="MobiDB-lite"/>
    </source>
</evidence>
<accession>A0A9P4R8R5</accession>
<dbReference type="AlphaFoldDB" id="A0A9P4R8R5"/>
<dbReference type="Proteomes" id="UP000799444">
    <property type="component" value="Unassembled WGS sequence"/>
</dbReference>
<evidence type="ECO:0000256" key="3">
    <source>
        <dbReference type="ARBA" id="ARBA00022989"/>
    </source>
</evidence>
<keyword evidence="2 7" id="KW-0812">Transmembrane</keyword>
<evidence type="ECO:0000313" key="9">
    <source>
        <dbReference type="EMBL" id="KAF2739210.1"/>
    </source>
</evidence>
<protein>
    <recommendedName>
        <fullName evidence="8">Rhodopsin domain-containing protein</fullName>
    </recommendedName>
</protein>
<evidence type="ECO:0000259" key="8">
    <source>
        <dbReference type="Pfam" id="PF20684"/>
    </source>
</evidence>
<feature type="compositionally biased region" description="Polar residues" evidence="6">
    <location>
        <begin position="295"/>
        <end position="305"/>
    </location>
</feature>
<evidence type="ECO:0000256" key="7">
    <source>
        <dbReference type="SAM" id="Phobius"/>
    </source>
</evidence>
<dbReference type="PANTHER" id="PTHR33048">
    <property type="entry name" value="PTH11-LIKE INTEGRAL MEMBRANE PROTEIN (AFU_ORTHOLOGUE AFUA_5G11245)"/>
    <property type="match status" value="1"/>
</dbReference>
<evidence type="ECO:0000256" key="2">
    <source>
        <dbReference type="ARBA" id="ARBA00022692"/>
    </source>
</evidence>
<dbReference type="InterPro" id="IPR052337">
    <property type="entry name" value="SAT4-like"/>
</dbReference>
<evidence type="ECO:0000256" key="5">
    <source>
        <dbReference type="ARBA" id="ARBA00038359"/>
    </source>
</evidence>
<feature type="transmembrane region" description="Helical" evidence="7">
    <location>
        <begin position="139"/>
        <end position="163"/>
    </location>
</feature>
<proteinExistence type="inferred from homology"/>
<feature type="region of interest" description="Disordered" evidence="6">
    <location>
        <begin position="295"/>
        <end position="354"/>
    </location>
</feature>
<name>A0A9P4R8R5_9PLEO</name>